<dbReference type="AlphaFoldDB" id="A0A7R9BJ62"/>
<proteinExistence type="predicted"/>
<sequence>MVKEVAFTDYIAPINLAPPNPVQTHPEGFPAIFLGWGSTEKDVRIEDLLFVETDLRSTDICEYYYSCSNPRGPKDFQNLYQLCYGGQGNHERCKNDAAGGPVLVTELGYSAVQIAINSYNRNASIQVLDQCVLVLLKHHGMNEQNFMIRT</sequence>
<dbReference type="EMBL" id="CAJPEX010000330">
    <property type="protein sequence ID" value="CAG0915110.1"/>
    <property type="molecule type" value="Genomic_DNA"/>
</dbReference>
<dbReference type="InterPro" id="IPR043504">
    <property type="entry name" value="Peptidase_S1_PA_chymotrypsin"/>
</dbReference>
<dbReference type="Proteomes" id="UP000678499">
    <property type="component" value="Unassembled WGS sequence"/>
</dbReference>
<evidence type="ECO:0000313" key="1">
    <source>
        <dbReference type="EMBL" id="CAD7274958.1"/>
    </source>
</evidence>
<reference evidence="1" key="1">
    <citation type="submission" date="2020-11" db="EMBL/GenBank/DDBJ databases">
        <authorList>
            <person name="Tran Van P."/>
        </authorList>
    </citation>
    <scope>NUCLEOTIDE SEQUENCE</scope>
</reference>
<dbReference type="OrthoDB" id="10061449at2759"/>
<dbReference type="EMBL" id="OA882367">
    <property type="protein sequence ID" value="CAD7274958.1"/>
    <property type="molecule type" value="Genomic_DNA"/>
</dbReference>
<dbReference type="InterPro" id="IPR009003">
    <property type="entry name" value="Peptidase_S1_PA"/>
</dbReference>
<evidence type="ECO:0008006" key="3">
    <source>
        <dbReference type="Google" id="ProtNLM"/>
    </source>
</evidence>
<accession>A0A7R9BJ62</accession>
<organism evidence="1">
    <name type="scientific">Notodromas monacha</name>
    <dbReference type="NCBI Taxonomy" id="399045"/>
    <lineage>
        <taxon>Eukaryota</taxon>
        <taxon>Metazoa</taxon>
        <taxon>Ecdysozoa</taxon>
        <taxon>Arthropoda</taxon>
        <taxon>Crustacea</taxon>
        <taxon>Oligostraca</taxon>
        <taxon>Ostracoda</taxon>
        <taxon>Podocopa</taxon>
        <taxon>Podocopida</taxon>
        <taxon>Cypridocopina</taxon>
        <taxon>Cypridoidea</taxon>
        <taxon>Cyprididae</taxon>
        <taxon>Notodromas</taxon>
    </lineage>
</organism>
<name>A0A7R9BJ62_9CRUS</name>
<gene>
    <name evidence="1" type="ORF">NMOB1V02_LOCUS2768</name>
</gene>
<protein>
    <recommendedName>
        <fullName evidence="3">Peptidase S1 domain-containing protein</fullName>
    </recommendedName>
</protein>
<dbReference type="Gene3D" id="2.40.10.10">
    <property type="entry name" value="Trypsin-like serine proteases"/>
    <property type="match status" value="2"/>
</dbReference>
<keyword evidence="2" id="KW-1185">Reference proteome</keyword>
<dbReference type="SUPFAM" id="SSF50494">
    <property type="entry name" value="Trypsin-like serine proteases"/>
    <property type="match status" value="1"/>
</dbReference>
<evidence type="ECO:0000313" key="2">
    <source>
        <dbReference type="Proteomes" id="UP000678499"/>
    </source>
</evidence>